<reference evidence="1 2" key="1">
    <citation type="submission" date="2019-07" db="EMBL/GenBank/DDBJ databases">
        <title>WGS assembly of Gossypium tomentosum.</title>
        <authorList>
            <person name="Chen Z.J."/>
            <person name="Sreedasyam A."/>
            <person name="Ando A."/>
            <person name="Song Q."/>
            <person name="De L."/>
            <person name="Hulse-Kemp A."/>
            <person name="Ding M."/>
            <person name="Ye W."/>
            <person name="Kirkbride R."/>
            <person name="Jenkins J."/>
            <person name="Plott C."/>
            <person name="Lovell J."/>
            <person name="Lin Y.-M."/>
            <person name="Vaughn R."/>
            <person name="Liu B."/>
            <person name="Li W."/>
            <person name="Simpson S."/>
            <person name="Scheffler B."/>
            <person name="Saski C."/>
            <person name="Grover C."/>
            <person name="Hu G."/>
            <person name="Conover J."/>
            <person name="Carlson J."/>
            <person name="Shu S."/>
            <person name="Boston L."/>
            <person name="Williams M."/>
            <person name="Peterson D."/>
            <person name="Mcgee K."/>
            <person name="Jones D."/>
            <person name="Wendel J."/>
            <person name="Stelly D."/>
            <person name="Grimwood J."/>
            <person name="Schmutz J."/>
        </authorList>
    </citation>
    <scope>NUCLEOTIDE SEQUENCE [LARGE SCALE GENOMIC DNA]</scope>
    <source>
        <strain evidence="1">7179.01</strain>
    </source>
</reference>
<keyword evidence="2" id="KW-1185">Reference proteome</keyword>
<evidence type="ECO:0000313" key="2">
    <source>
        <dbReference type="Proteomes" id="UP000322667"/>
    </source>
</evidence>
<dbReference type="Proteomes" id="UP000322667">
    <property type="component" value="Chromosome D02"/>
</dbReference>
<protein>
    <submittedName>
        <fullName evidence="1">Uncharacterized protein</fullName>
    </submittedName>
</protein>
<gene>
    <name evidence="1" type="ORF">ES332_D02G119700v1</name>
</gene>
<organism evidence="1 2">
    <name type="scientific">Gossypium tomentosum</name>
    <name type="common">Hawaiian cotton</name>
    <name type="synonym">Gossypium sandvicense</name>
    <dbReference type="NCBI Taxonomy" id="34277"/>
    <lineage>
        <taxon>Eukaryota</taxon>
        <taxon>Viridiplantae</taxon>
        <taxon>Streptophyta</taxon>
        <taxon>Embryophyta</taxon>
        <taxon>Tracheophyta</taxon>
        <taxon>Spermatophyta</taxon>
        <taxon>Magnoliopsida</taxon>
        <taxon>eudicotyledons</taxon>
        <taxon>Gunneridae</taxon>
        <taxon>Pentapetalae</taxon>
        <taxon>rosids</taxon>
        <taxon>malvids</taxon>
        <taxon>Malvales</taxon>
        <taxon>Malvaceae</taxon>
        <taxon>Malvoideae</taxon>
        <taxon>Gossypium</taxon>
    </lineage>
</organism>
<dbReference type="AlphaFoldDB" id="A0A5D2LW16"/>
<name>A0A5D2LW16_GOSTO</name>
<accession>A0A5D2LW16</accession>
<evidence type="ECO:0000313" key="1">
    <source>
        <dbReference type="EMBL" id="TYH83254.1"/>
    </source>
</evidence>
<proteinExistence type="predicted"/>
<dbReference type="EMBL" id="CM017624">
    <property type="protein sequence ID" value="TYH83254.1"/>
    <property type="molecule type" value="Genomic_DNA"/>
</dbReference>
<sequence length="69" mass="7864">MTISSTQQILTRLRRRGKQVVQGIGLYTDERIRMQILNPGMREETMVIVPTKCTNKRKGNNNMETVGAT</sequence>